<name>A0ACB7X9L2_9ERIC</name>
<sequence length="742" mass="84866">MASTLEYSSVPSLYKSSRERLRFEDEELNLKCQSDDEIWKYSDQFLHSDCDYSPKSPRYPSPARTYDGESVSSDHFDYSCNVITVDINFQDGDVQVRSSLEDDRRAKIEGRKERSRAKIVVSLKEEMSRTTQDYMIHEEQISSHPFPQWVEMVLFPRGYSIPHFPLYNGVGCPRRHLVHFLALCGNTIRSQALLLWQFVLSLEGWAADWYFSLPPNSIPDWDTMAERFYRRFYMPQPMEFEMWEPYENISFQAYELLEGTAEEKLEAALNQRDMGDGIAFDWYCSLDGFVVPSWEAMKNAFIQSQYFYRWDSRFLRSARERYPQEGEVITDDEHSSVGSTNMVQISDEPKVEDDNGKEIVKMSPELRKSLIYALSNPDDFHEEVQGKGQKSTAICMSTVAFGDEDMYAETPDHNRPLFITGFVLNTKISRVMVDGGSVVNLLPKRALGMIGVRLSQLRPCHLVIQGFNQNEQRPMGKVKLRTKFGSIEEDTEFLVIDVNTSYNALLGRPWAHGHMAVPSTYHQCIKYPLPPPMNEGIIIADNDAFDGVEAYYADARFYKKASQNKAKGETEGIEAQTKKTFRYIPKSQRKPGPSALAPINPSLDLKDAFVLLLRKTKCTYVESYRKFVIPAKEKGTKPIVFHALGDVETKVQNDNPKVVETLGHKRPSYAENIREMLVKAGLDPEKVSPQTVTPFDSVLTHAQVTALEQGKTHFGHKGRVRLSSHRRRKVLCKYDCSGKGLG</sequence>
<organism evidence="1 2">
    <name type="scientific">Vaccinium darrowii</name>
    <dbReference type="NCBI Taxonomy" id="229202"/>
    <lineage>
        <taxon>Eukaryota</taxon>
        <taxon>Viridiplantae</taxon>
        <taxon>Streptophyta</taxon>
        <taxon>Embryophyta</taxon>
        <taxon>Tracheophyta</taxon>
        <taxon>Spermatophyta</taxon>
        <taxon>Magnoliopsida</taxon>
        <taxon>eudicotyledons</taxon>
        <taxon>Gunneridae</taxon>
        <taxon>Pentapetalae</taxon>
        <taxon>asterids</taxon>
        <taxon>Ericales</taxon>
        <taxon>Ericaceae</taxon>
        <taxon>Vaccinioideae</taxon>
        <taxon>Vaccinieae</taxon>
        <taxon>Vaccinium</taxon>
    </lineage>
</organism>
<proteinExistence type="predicted"/>
<protein>
    <submittedName>
        <fullName evidence="1">Uncharacterized protein</fullName>
    </submittedName>
</protein>
<comment type="caution">
    <text evidence="1">The sequence shown here is derived from an EMBL/GenBank/DDBJ whole genome shotgun (WGS) entry which is preliminary data.</text>
</comment>
<evidence type="ECO:0000313" key="2">
    <source>
        <dbReference type="Proteomes" id="UP000828048"/>
    </source>
</evidence>
<dbReference type="Proteomes" id="UP000828048">
    <property type="component" value="Chromosome 6"/>
</dbReference>
<evidence type="ECO:0000313" key="1">
    <source>
        <dbReference type="EMBL" id="KAH7837210.1"/>
    </source>
</evidence>
<gene>
    <name evidence="1" type="ORF">Vadar_011085</name>
</gene>
<accession>A0ACB7X9L2</accession>
<keyword evidence="2" id="KW-1185">Reference proteome</keyword>
<reference evidence="1 2" key="1">
    <citation type="journal article" date="2021" name="Hortic Res">
        <title>High-quality reference genome and annotation aids understanding of berry development for evergreen blueberry (Vaccinium darrowii).</title>
        <authorList>
            <person name="Yu J."/>
            <person name="Hulse-Kemp A.M."/>
            <person name="Babiker E."/>
            <person name="Staton M."/>
        </authorList>
    </citation>
    <scope>NUCLEOTIDE SEQUENCE [LARGE SCALE GENOMIC DNA]</scope>
    <source>
        <strain evidence="2">cv. NJ 8807/NJ 8810</strain>
        <tissue evidence="1">Young leaf</tissue>
    </source>
</reference>
<dbReference type="EMBL" id="CM037156">
    <property type="protein sequence ID" value="KAH7837210.1"/>
    <property type="molecule type" value="Genomic_DNA"/>
</dbReference>